<dbReference type="EMBL" id="JBJHZY010000001">
    <property type="protein sequence ID" value="MFL0266820.1"/>
    <property type="molecule type" value="Genomic_DNA"/>
</dbReference>
<accession>A0ABW8TM97</accession>
<dbReference type="InterPro" id="IPR011337">
    <property type="entry name" value="DNA_rep_MutH/RE_typeII_Sau3AI"/>
</dbReference>
<dbReference type="NCBIfam" id="NF040973">
    <property type="entry name" value="restrict_Sau3AI"/>
    <property type="match status" value="1"/>
</dbReference>
<comment type="caution">
    <text evidence="5">The sequence shown here is derived from an EMBL/GenBank/DDBJ whole genome shotgun (WGS) entry which is preliminary data.</text>
</comment>
<dbReference type="InterPro" id="IPR011335">
    <property type="entry name" value="Restrct_endonuc-II-like"/>
</dbReference>
<dbReference type="RefSeq" id="WP_406763441.1">
    <property type="nucleotide sequence ID" value="NZ_JBJHZY010000001.1"/>
</dbReference>
<organism evidence="5 6">
    <name type="scientific">Candidatus Clostridium radicumherbarum</name>
    <dbReference type="NCBI Taxonomy" id="3381662"/>
    <lineage>
        <taxon>Bacteria</taxon>
        <taxon>Bacillati</taxon>
        <taxon>Bacillota</taxon>
        <taxon>Clostridia</taxon>
        <taxon>Eubacteriales</taxon>
        <taxon>Clostridiaceae</taxon>
        <taxon>Clostridium</taxon>
    </lineage>
</organism>
<proteinExistence type="predicted"/>
<evidence type="ECO:0000313" key="6">
    <source>
        <dbReference type="Proteomes" id="UP001623661"/>
    </source>
</evidence>
<reference evidence="5 6" key="1">
    <citation type="submission" date="2024-11" db="EMBL/GenBank/DDBJ databases">
        <authorList>
            <person name="Heng Y.C."/>
            <person name="Lim A.C.H."/>
            <person name="Lee J.K.Y."/>
            <person name="Kittelmann S."/>
        </authorList>
    </citation>
    <scope>NUCLEOTIDE SEQUENCE [LARGE SCALE GENOMIC DNA]</scope>
    <source>
        <strain evidence="5 6">WILCCON 0202</strain>
    </source>
</reference>
<evidence type="ECO:0000256" key="2">
    <source>
        <dbReference type="ARBA" id="ARBA00022759"/>
    </source>
</evidence>
<feature type="domain" description="DNA mismatch repair MutH/Type II restriction enzyme Sau3AI" evidence="4">
    <location>
        <begin position="53"/>
        <end position="155"/>
    </location>
</feature>
<dbReference type="InterPro" id="IPR037057">
    <property type="entry name" value="DNA_rep_MutH/T2_RE_sf"/>
</dbReference>
<evidence type="ECO:0000256" key="3">
    <source>
        <dbReference type="ARBA" id="ARBA00022801"/>
    </source>
</evidence>
<keyword evidence="2 5" id="KW-0255">Endonuclease</keyword>
<dbReference type="CDD" id="cd22356">
    <property type="entry name" value="Sau3AI_N-like"/>
    <property type="match status" value="1"/>
</dbReference>
<dbReference type="GO" id="GO:0004519">
    <property type="term" value="F:endonuclease activity"/>
    <property type="evidence" value="ECO:0007669"/>
    <property type="project" value="UniProtKB-KW"/>
</dbReference>
<dbReference type="SMART" id="SM00927">
    <property type="entry name" value="MutH"/>
    <property type="match status" value="1"/>
</dbReference>
<name>A0ABW8TM97_9CLOT</name>
<evidence type="ECO:0000259" key="4">
    <source>
        <dbReference type="SMART" id="SM00927"/>
    </source>
</evidence>
<evidence type="ECO:0000256" key="1">
    <source>
        <dbReference type="ARBA" id="ARBA00022722"/>
    </source>
</evidence>
<dbReference type="Gene3D" id="3.40.600.10">
    <property type="entry name" value="DNA mismatch repair MutH/Restriction endonuclease, type II"/>
    <property type="match status" value="2"/>
</dbReference>
<protein>
    <submittedName>
        <fullName evidence="5">Sau3AI family type II restriction endonuclease</fullName>
    </submittedName>
</protein>
<dbReference type="CDD" id="cd22355">
    <property type="entry name" value="Sau3AI_C"/>
    <property type="match status" value="1"/>
</dbReference>
<keyword evidence="1" id="KW-0540">Nuclease</keyword>
<evidence type="ECO:0000313" key="5">
    <source>
        <dbReference type="EMBL" id="MFL0266820.1"/>
    </source>
</evidence>
<dbReference type="Pfam" id="PF02976">
    <property type="entry name" value="MutH"/>
    <property type="match status" value="1"/>
</dbReference>
<keyword evidence="6" id="KW-1185">Reference proteome</keyword>
<dbReference type="Proteomes" id="UP001623661">
    <property type="component" value="Unassembled WGS sequence"/>
</dbReference>
<dbReference type="SUPFAM" id="SSF52980">
    <property type="entry name" value="Restriction endonuclease-like"/>
    <property type="match status" value="2"/>
</dbReference>
<sequence length="456" mass="53125">MGNKETIYSTEEELIEHAKKLTGKSFKNIDKTGRIANQKAKGRLGQIIEESHFGYEINSRAEADFKELNIELKVTPYRKNKNGTYSAKERLVLNIIDYMAEVDKEFYTSSFWIKNNKLLLVFYRYEEGLDVGDYRVTDTLIFEVPEEDLPTVKQDWDCIVNKIKQGKAHELSEGDTFYLGACPKGKDSSSVRQQPYSDIPAMQRAYAFKQSYMTHILRTRILGEGTEKLIKDGRTSIEQYVDKKLRPIIGRIFNELCEEYGQVDGAKNAVQLLMSKVFGIKGTDLSKIEEFEKANIKIKTIRVEKDNKIKESMSFPTFKFKEIVETSWEDSYLKRILGEQKYLFLVFKKNENDELVFKGYKFWNIPFQDLLEVKKVYKRTVDIIKEGVKIEEQVTKKGIIRKNNLPSMRENPVCHVRPHGANGQDVYELPDGRWMSKQCFWLNNGYVFNQVKDLID</sequence>
<keyword evidence="3" id="KW-0378">Hydrolase</keyword>
<gene>
    <name evidence="5" type="ORF">ACJDUH_01805</name>
</gene>